<feature type="transmembrane region" description="Helical" evidence="7">
    <location>
        <begin position="338"/>
        <end position="357"/>
    </location>
</feature>
<dbReference type="Pfam" id="PF07690">
    <property type="entry name" value="MFS_1"/>
    <property type="match status" value="1"/>
</dbReference>
<feature type="transmembrane region" description="Helical" evidence="7">
    <location>
        <begin position="464"/>
        <end position="490"/>
    </location>
</feature>
<dbReference type="NCBIfam" id="TIGR00711">
    <property type="entry name" value="efflux_EmrB"/>
    <property type="match status" value="1"/>
</dbReference>
<protein>
    <submittedName>
        <fullName evidence="9">Drug resistance transporter, EmrB/QacA subfamily</fullName>
    </submittedName>
</protein>
<dbReference type="FunFam" id="1.20.1720.10:FF:000004">
    <property type="entry name" value="EmrB/QacA family drug resistance transporter"/>
    <property type="match status" value="1"/>
</dbReference>
<evidence type="ECO:0000313" key="9">
    <source>
        <dbReference type="EMBL" id="SMQ62421.1"/>
    </source>
</evidence>
<dbReference type="InterPro" id="IPR004638">
    <property type="entry name" value="EmrB-like"/>
</dbReference>
<dbReference type="InterPro" id="IPR036259">
    <property type="entry name" value="MFS_trans_sf"/>
</dbReference>
<evidence type="ECO:0000256" key="2">
    <source>
        <dbReference type="ARBA" id="ARBA00022448"/>
    </source>
</evidence>
<reference evidence="10" key="1">
    <citation type="submission" date="2017-04" db="EMBL/GenBank/DDBJ databases">
        <authorList>
            <person name="Varghese N."/>
            <person name="Submissions S."/>
        </authorList>
    </citation>
    <scope>NUCLEOTIDE SEQUENCE [LARGE SCALE GENOMIC DNA]</scope>
</reference>
<dbReference type="CDD" id="cd17502">
    <property type="entry name" value="MFS_Azr1_MDR_like"/>
    <property type="match status" value="1"/>
</dbReference>
<feature type="transmembrane region" description="Helical" evidence="7">
    <location>
        <begin position="171"/>
        <end position="192"/>
    </location>
</feature>
<dbReference type="PANTHER" id="PTHR23501:SF197">
    <property type="entry name" value="COMD"/>
    <property type="match status" value="1"/>
</dbReference>
<feature type="transmembrane region" description="Helical" evidence="7">
    <location>
        <begin position="406"/>
        <end position="428"/>
    </location>
</feature>
<keyword evidence="4 7" id="KW-0812">Transmembrane</keyword>
<feature type="transmembrane region" description="Helical" evidence="7">
    <location>
        <begin position="146"/>
        <end position="165"/>
    </location>
</feature>
<accession>A0A1Y6EMJ3</accession>
<dbReference type="PRINTS" id="PR01036">
    <property type="entry name" value="TCRTETB"/>
</dbReference>
<dbReference type="InterPro" id="IPR020846">
    <property type="entry name" value="MFS_dom"/>
</dbReference>
<dbReference type="Proteomes" id="UP000194474">
    <property type="component" value="Unassembled WGS sequence"/>
</dbReference>
<feature type="domain" description="Major facilitator superfamily (MFS) profile" evidence="8">
    <location>
        <begin position="19"/>
        <end position="495"/>
    </location>
</feature>
<feature type="transmembrane region" description="Helical" evidence="7">
    <location>
        <begin position="309"/>
        <end position="331"/>
    </location>
</feature>
<evidence type="ECO:0000256" key="3">
    <source>
        <dbReference type="ARBA" id="ARBA00022475"/>
    </source>
</evidence>
<dbReference type="Gene3D" id="1.20.1720.10">
    <property type="entry name" value="Multidrug resistance protein D"/>
    <property type="match status" value="1"/>
</dbReference>
<evidence type="ECO:0000256" key="6">
    <source>
        <dbReference type="ARBA" id="ARBA00023136"/>
    </source>
</evidence>
<dbReference type="OrthoDB" id="9812221at2"/>
<feature type="transmembrane region" description="Helical" evidence="7">
    <location>
        <begin position="53"/>
        <end position="72"/>
    </location>
</feature>
<keyword evidence="5 7" id="KW-1133">Transmembrane helix</keyword>
<dbReference type="GO" id="GO:0022857">
    <property type="term" value="F:transmembrane transporter activity"/>
    <property type="evidence" value="ECO:0007669"/>
    <property type="project" value="InterPro"/>
</dbReference>
<dbReference type="InterPro" id="IPR011701">
    <property type="entry name" value="MFS"/>
</dbReference>
<name>A0A1Y6EMJ3_9HYPH</name>
<keyword evidence="10" id="KW-1185">Reference proteome</keyword>
<evidence type="ECO:0000256" key="5">
    <source>
        <dbReference type="ARBA" id="ARBA00022989"/>
    </source>
</evidence>
<feature type="transmembrane region" description="Helical" evidence="7">
    <location>
        <begin position="231"/>
        <end position="251"/>
    </location>
</feature>
<dbReference type="RefSeq" id="WP_086469105.1">
    <property type="nucleotide sequence ID" value="NZ_FXWK01000001.1"/>
</dbReference>
<feature type="transmembrane region" description="Helical" evidence="7">
    <location>
        <begin position="84"/>
        <end position="110"/>
    </location>
</feature>
<evidence type="ECO:0000259" key="8">
    <source>
        <dbReference type="PROSITE" id="PS50850"/>
    </source>
</evidence>
<organism evidence="9 10">
    <name type="scientific">Devosia lucknowensis</name>
    <dbReference type="NCBI Taxonomy" id="1096929"/>
    <lineage>
        <taxon>Bacteria</taxon>
        <taxon>Pseudomonadati</taxon>
        <taxon>Pseudomonadota</taxon>
        <taxon>Alphaproteobacteria</taxon>
        <taxon>Hyphomicrobiales</taxon>
        <taxon>Devosiaceae</taxon>
        <taxon>Devosia</taxon>
    </lineage>
</organism>
<feature type="transmembrane region" description="Helical" evidence="7">
    <location>
        <begin position="204"/>
        <end position="225"/>
    </location>
</feature>
<comment type="subcellular location">
    <subcellularLocation>
        <location evidence="1">Cell membrane</location>
        <topology evidence="1">Multi-pass membrane protein</topology>
    </subcellularLocation>
</comment>
<proteinExistence type="predicted"/>
<evidence type="ECO:0000313" key="10">
    <source>
        <dbReference type="Proteomes" id="UP000194474"/>
    </source>
</evidence>
<keyword evidence="6 7" id="KW-0472">Membrane</keyword>
<dbReference type="SUPFAM" id="SSF103473">
    <property type="entry name" value="MFS general substrate transporter"/>
    <property type="match status" value="1"/>
</dbReference>
<evidence type="ECO:0000256" key="7">
    <source>
        <dbReference type="SAM" id="Phobius"/>
    </source>
</evidence>
<dbReference type="Gene3D" id="1.20.1250.20">
    <property type="entry name" value="MFS general substrate transporter like domains"/>
    <property type="match status" value="1"/>
</dbReference>
<feature type="transmembrane region" description="Helical" evidence="7">
    <location>
        <begin position="116"/>
        <end position="134"/>
    </location>
</feature>
<sequence length="526" mass="54161">MSDTSQPAQPADDTSVKLVIGAVAVTLLLASLGQTIVSTALPSIVGQLGGLDHLTWVVIAYLLSSTVVAPVYGKLGDLYGRKIVLQVAIVIFLVGAVLSAMATSMTFLIAARTIQGLGGGGLMVVAMTVVADIIPPRQRGKVQGLFGAVFGVATVVGPLLGGFIVEHISWQWIFLINLPLGILALAVIAVALKPRGERVKHSIDYAGFVLLSGGLTAFVLATSLGGNTFGWFSAQIIGLVIAAVAMLAAFLRVEARAAEPVLPLSLFRNNTFAVTSVVGFLVGMAMFGSITFLPMYLQLAKGVSPTDSALQLVPMMIGLIGASTLSGFLMTRTGRYKLLPQVSTFVLTIGLLLLATMQLDTPSWQIAIYMFLVGAGIGPVNSVSVTATQNAVSRDVVGAATAGTTLFRQIGGSIGVSVFGAIFSSGLASRLGEVMPAGSGGTGAFSAQAVASLPEPVRNMVLEAFAAALHPVFFTAAAASVLAFGLTFLLEELPLSNSLRKEPEAEIEAEEAATAAAVGAPAMATR</sequence>
<evidence type="ECO:0000256" key="4">
    <source>
        <dbReference type="ARBA" id="ARBA00022692"/>
    </source>
</evidence>
<keyword evidence="2" id="KW-0813">Transport</keyword>
<keyword evidence="3" id="KW-1003">Cell membrane</keyword>
<dbReference type="AlphaFoldDB" id="A0A1Y6EMJ3"/>
<dbReference type="PROSITE" id="PS50850">
    <property type="entry name" value="MFS"/>
    <property type="match status" value="1"/>
</dbReference>
<feature type="transmembrane region" description="Helical" evidence="7">
    <location>
        <begin position="363"/>
        <end position="385"/>
    </location>
</feature>
<dbReference type="PANTHER" id="PTHR23501">
    <property type="entry name" value="MAJOR FACILITATOR SUPERFAMILY"/>
    <property type="match status" value="1"/>
</dbReference>
<dbReference type="EMBL" id="FXWK01000001">
    <property type="protein sequence ID" value="SMQ62421.1"/>
    <property type="molecule type" value="Genomic_DNA"/>
</dbReference>
<feature type="transmembrane region" description="Helical" evidence="7">
    <location>
        <begin position="18"/>
        <end position="41"/>
    </location>
</feature>
<dbReference type="GO" id="GO:0005886">
    <property type="term" value="C:plasma membrane"/>
    <property type="evidence" value="ECO:0007669"/>
    <property type="project" value="UniProtKB-SubCell"/>
</dbReference>
<gene>
    <name evidence="9" type="ORF">SAMN06295905_0664</name>
</gene>
<feature type="transmembrane region" description="Helical" evidence="7">
    <location>
        <begin position="272"/>
        <end position="297"/>
    </location>
</feature>
<evidence type="ECO:0000256" key="1">
    <source>
        <dbReference type="ARBA" id="ARBA00004651"/>
    </source>
</evidence>